<comment type="caution">
    <text evidence="1">The sequence shown here is derived from an EMBL/GenBank/DDBJ whole genome shotgun (WGS) entry which is preliminary data.</text>
</comment>
<sequence>MALIDNIFAYWKLDETSSLCADSVGSLDLTWYNSPVSANGIIDNAID</sequence>
<name>X0SA13_9ZZZZ</name>
<gene>
    <name evidence="1" type="ORF">S01H1_06010</name>
</gene>
<protein>
    <submittedName>
        <fullName evidence="1">Uncharacterized protein</fullName>
    </submittedName>
</protein>
<organism evidence="1">
    <name type="scientific">marine sediment metagenome</name>
    <dbReference type="NCBI Taxonomy" id="412755"/>
    <lineage>
        <taxon>unclassified sequences</taxon>
        <taxon>metagenomes</taxon>
        <taxon>ecological metagenomes</taxon>
    </lineage>
</organism>
<dbReference type="AlphaFoldDB" id="X0SA13"/>
<proteinExistence type="predicted"/>
<feature type="non-terminal residue" evidence="1">
    <location>
        <position position="47"/>
    </location>
</feature>
<evidence type="ECO:0000313" key="1">
    <source>
        <dbReference type="EMBL" id="GAF77859.1"/>
    </source>
</evidence>
<accession>X0SA13</accession>
<dbReference type="EMBL" id="BARS01003118">
    <property type="protein sequence ID" value="GAF77859.1"/>
    <property type="molecule type" value="Genomic_DNA"/>
</dbReference>
<reference evidence="1" key="1">
    <citation type="journal article" date="2014" name="Front. Microbiol.">
        <title>High frequency of phylogenetically diverse reductive dehalogenase-homologous genes in deep subseafloor sedimentary metagenomes.</title>
        <authorList>
            <person name="Kawai M."/>
            <person name="Futagami T."/>
            <person name="Toyoda A."/>
            <person name="Takaki Y."/>
            <person name="Nishi S."/>
            <person name="Hori S."/>
            <person name="Arai W."/>
            <person name="Tsubouchi T."/>
            <person name="Morono Y."/>
            <person name="Uchiyama I."/>
            <person name="Ito T."/>
            <person name="Fujiyama A."/>
            <person name="Inagaki F."/>
            <person name="Takami H."/>
        </authorList>
    </citation>
    <scope>NUCLEOTIDE SEQUENCE</scope>
    <source>
        <strain evidence="1">Expedition CK06-06</strain>
    </source>
</reference>